<dbReference type="Gramene" id="Pp3c12_4780V3.2">
    <property type="protein sequence ID" value="Pp3c12_4780V3.2"/>
    <property type="gene ID" value="Pp3c12_4780"/>
</dbReference>
<dbReference type="InterPro" id="IPR011257">
    <property type="entry name" value="DNA_glycosylase"/>
</dbReference>
<dbReference type="Proteomes" id="UP000006727">
    <property type="component" value="Chromosome 12"/>
</dbReference>
<feature type="region of interest" description="Disordered" evidence="2">
    <location>
        <begin position="320"/>
        <end position="341"/>
    </location>
</feature>
<protein>
    <recommendedName>
        <fullName evidence="3">Symplekin/Pta1 N-terminal domain-containing protein</fullName>
    </recommendedName>
</protein>
<organism evidence="4">
    <name type="scientific">Physcomitrium patens</name>
    <name type="common">Spreading-leaved earth moss</name>
    <name type="synonym">Physcomitrella patens</name>
    <dbReference type="NCBI Taxonomy" id="3218"/>
    <lineage>
        <taxon>Eukaryota</taxon>
        <taxon>Viridiplantae</taxon>
        <taxon>Streptophyta</taxon>
        <taxon>Embryophyta</taxon>
        <taxon>Bryophyta</taxon>
        <taxon>Bryophytina</taxon>
        <taxon>Bryopsida</taxon>
        <taxon>Funariidae</taxon>
        <taxon>Funariales</taxon>
        <taxon>Funariaceae</taxon>
        <taxon>Physcomitrium</taxon>
    </lineage>
</organism>
<dbReference type="EnsemblPlants" id="Pp3c12_4780V3.2">
    <property type="protein sequence ID" value="Pp3c12_4780V3.2"/>
    <property type="gene ID" value="Pp3c12_4780"/>
</dbReference>
<feature type="compositionally biased region" description="Low complexity" evidence="2">
    <location>
        <begin position="638"/>
        <end position="674"/>
    </location>
</feature>
<feature type="compositionally biased region" description="Polar residues" evidence="2">
    <location>
        <begin position="680"/>
        <end position="692"/>
    </location>
</feature>
<dbReference type="PANTHER" id="PTHR31116:SF29">
    <property type="entry name" value="DNA GLYCOSYLASE SUPERFAMILY PROTEIN"/>
    <property type="match status" value="1"/>
</dbReference>
<accession>A0A2K1JPI8</accession>
<evidence type="ECO:0000259" key="3">
    <source>
        <dbReference type="Pfam" id="PF11935"/>
    </source>
</evidence>
<proteinExistence type="predicted"/>
<dbReference type="Pfam" id="PF03352">
    <property type="entry name" value="Adenine_glyco"/>
    <property type="match status" value="1"/>
</dbReference>
<feature type="binding site" evidence="1">
    <location>
        <position position="1044"/>
    </location>
    <ligand>
        <name>Zn(2+)</name>
        <dbReference type="ChEBI" id="CHEBI:29105"/>
    </ligand>
</feature>
<dbReference type="InterPro" id="IPR005019">
    <property type="entry name" value="Adenine_glyco"/>
</dbReference>
<evidence type="ECO:0000313" key="4">
    <source>
        <dbReference type="EMBL" id="PNR43447.1"/>
    </source>
</evidence>
<feature type="binding site" evidence="1">
    <location>
        <position position="1040"/>
    </location>
    <ligand>
        <name>Zn(2+)</name>
        <dbReference type="ChEBI" id="CHEBI:29105"/>
    </ligand>
</feature>
<feature type="compositionally biased region" description="Polar residues" evidence="2">
    <location>
        <begin position="1123"/>
        <end position="1135"/>
    </location>
</feature>
<evidence type="ECO:0000313" key="5">
    <source>
        <dbReference type="EnsemblPlants" id="Pp3c12_4780V3.1"/>
    </source>
</evidence>
<dbReference type="InParanoid" id="A0A2K1JPI8"/>
<dbReference type="Gene3D" id="1.10.340.30">
    <property type="entry name" value="Hypothetical protein, domain 2"/>
    <property type="match status" value="1"/>
</dbReference>
<dbReference type="Gene3D" id="1.25.10.10">
    <property type="entry name" value="Leucine-rich Repeat Variant"/>
    <property type="match status" value="1"/>
</dbReference>
<feature type="region of interest" description="Disordered" evidence="2">
    <location>
        <begin position="355"/>
        <end position="823"/>
    </location>
</feature>
<evidence type="ECO:0000256" key="2">
    <source>
        <dbReference type="SAM" id="MobiDB-lite"/>
    </source>
</evidence>
<feature type="compositionally biased region" description="Acidic residues" evidence="2">
    <location>
        <begin position="1108"/>
        <end position="1122"/>
    </location>
</feature>
<dbReference type="PaxDb" id="3218-PP1S246_24V6.1"/>
<keyword evidence="6" id="KW-1185">Reference proteome</keyword>
<evidence type="ECO:0000313" key="6">
    <source>
        <dbReference type="Proteomes" id="UP000006727"/>
    </source>
</evidence>
<evidence type="ECO:0000256" key="1">
    <source>
        <dbReference type="PIRSR" id="PIRSR605019-1"/>
    </source>
</evidence>
<reference evidence="4 6" key="1">
    <citation type="journal article" date="2008" name="Science">
        <title>The Physcomitrella genome reveals evolutionary insights into the conquest of land by plants.</title>
        <authorList>
            <person name="Rensing S."/>
            <person name="Lang D."/>
            <person name="Zimmer A."/>
            <person name="Terry A."/>
            <person name="Salamov A."/>
            <person name="Shapiro H."/>
            <person name="Nishiyama T."/>
            <person name="Perroud P.-F."/>
            <person name="Lindquist E."/>
            <person name="Kamisugi Y."/>
            <person name="Tanahashi T."/>
            <person name="Sakakibara K."/>
            <person name="Fujita T."/>
            <person name="Oishi K."/>
            <person name="Shin-I T."/>
            <person name="Kuroki Y."/>
            <person name="Toyoda A."/>
            <person name="Suzuki Y."/>
            <person name="Hashimoto A."/>
            <person name="Yamaguchi K."/>
            <person name="Sugano A."/>
            <person name="Kohara Y."/>
            <person name="Fujiyama A."/>
            <person name="Anterola A."/>
            <person name="Aoki S."/>
            <person name="Ashton N."/>
            <person name="Barbazuk W.B."/>
            <person name="Barker E."/>
            <person name="Bennetzen J."/>
            <person name="Bezanilla M."/>
            <person name="Blankenship R."/>
            <person name="Cho S.H."/>
            <person name="Dutcher S."/>
            <person name="Estelle M."/>
            <person name="Fawcett J.A."/>
            <person name="Gundlach H."/>
            <person name="Hanada K."/>
            <person name="Heyl A."/>
            <person name="Hicks K.A."/>
            <person name="Hugh J."/>
            <person name="Lohr M."/>
            <person name="Mayer K."/>
            <person name="Melkozernov A."/>
            <person name="Murata T."/>
            <person name="Nelson D."/>
            <person name="Pils B."/>
            <person name="Prigge M."/>
            <person name="Reiss B."/>
            <person name="Renner T."/>
            <person name="Rombauts S."/>
            <person name="Rushton P."/>
            <person name="Sanderfoot A."/>
            <person name="Schween G."/>
            <person name="Shiu S.-H."/>
            <person name="Stueber K."/>
            <person name="Theodoulou F.L."/>
            <person name="Tu H."/>
            <person name="Van de Peer Y."/>
            <person name="Verrier P.J."/>
            <person name="Waters E."/>
            <person name="Wood A."/>
            <person name="Yang L."/>
            <person name="Cove D."/>
            <person name="Cuming A."/>
            <person name="Hasebe M."/>
            <person name="Lucas S."/>
            <person name="Mishler D.B."/>
            <person name="Reski R."/>
            <person name="Grigoriev I."/>
            <person name="Quatrano R.S."/>
            <person name="Boore J.L."/>
        </authorList>
    </citation>
    <scope>NUCLEOTIDE SEQUENCE [LARGE SCALE GENOMIC DNA]</scope>
    <source>
        <strain evidence="5 6">cv. Gransden 2004</strain>
    </source>
</reference>
<dbReference type="InterPro" id="IPR011989">
    <property type="entry name" value="ARM-like"/>
</dbReference>
<reference evidence="5" key="3">
    <citation type="submission" date="2020-12" db="UniProtKB">
        <authorList>
            <consortium name="EnsemblPlants"/>
        </authorList>
    </citation>
    <scope>IDENTIFICATION</scope>
</reference>
<feature type="domain" description="Symplekin/Pta1 N-terminal" evidence="3">
    <location>
        <begin position="97"/>
        <end position="273"/>
    </location>
</feature>
<dbReference type="Gramene" id="Pp3c12_4780V3.1">
    <property type="protein sequence ID" value="Pp3c12_4780V3.1"/>
    <property type="gene ID" value="Pp3c12_4780"/>
</dbReference>
<dbReference type="STRING" id="3218.A0A2K1JPI8"/>
<name>A0A2K1JPI8_PHYPA</name>
<dbReference type="AlphaFoldDB" id="A0A2K1JPI8"/>
<feature type="compositionally biased region" description="Low complexity" evidence="2">
    <location>
        <begin position="332"/>
        <end position="341"/>
    </location>
</feature>
<feature type="binding site" evidence="1">
    <location>
        <position position="882"/>
    </location>
    <ligand>
        <name>Zn(2+)</name>
        <dbReference type="ChEBI" id="CHEBI:29105"/>
    </ligand>
</feature>
<dbReference type="InterPro" id="IPR032460">
    <property type="entry name" value="Symplekin/Pta1_N"/>
</dbReference>
<dbReference type="EnsemblPlants" id="Pp3c12_4780V3.1">
    <property type="protein sequence ID" value="Pp3c12_4780V3.1"/>
    <property type="gene ID" value="Pp3c12_4780"/>
</dbReference>
<keyword evidence="1" id="KW-0479">Metal-binding</keyword>
<feature type="compositionally biased region" description="Low complexity" evidence="2">
    <location>
        <begin position="559"/>
        <end position="575"/>
    </location>
</feature>
<feature type="compositionally biased region" description="Polar residues" evidence="2">
    <location>
        <begin position="787"/>
        <end position="821"/>
    </location>
</feature>
<sequence length="1135" mass="120506">MGEIREKALVLLNEAKMQVKSTDRADVLNRMMELVLHEDPVSLLPEFVPYLLEFQADPDSPVRENVAKMIEGVGLHHIDYVHVVAPALLMLLQDTSPAVVKRAITSGSSIFLNVFEQVALQGVERELVEQDLLECWNWMDRFKEAVFSLASQPGDDEVRVLALKFVEATVLLFTPNSKSLSADLLTSDGTNEESLVTCLDGGHSVLNASILKQEASKSLGLLLNQLQTSEAPPLSCLVALSIMNSLAGLAERRPSMSPAILSVLLSLVPNFDLSLGSHSENFIHELNNACVDILKSDQPCVLSWREQLVAALRPMNAEAKRDQTIKEPGIPSSVSTSSDVKVTGSSFVSRTALKPRNSSATVTAPLRPASPLTRIRTSSTSTTVTAPPRNPSPGRQLRMPSAAAPVTGPPRTASPLKQTRTPSNSTSNVAAPPRTASPARQIRSSSAATGDKGPPRTASPARQSRTSSTSATVTAPPRTASPSRQPKTSSAVTSVTASLRPASPSRQTVKTPGSLPQNGLSSAKGLRGTSPARPRSGGVDSGVTKVSPRASTGVEDPKSSTVAVSSSSTSTRTSAKPALTSLKVSPRPSPSSSPRAVPNVENPRSSGVIVPFPLTVVKSLPKPSATSVKVSPRPPSPSMKSAPRSASPAAKSSARPASPSVKSAPRAASPSSRVTAGASPRTTTGSVTSRPASPSPAARKGVASSGNLLPSPSPRASENKSSQISTPNVSVSVPDSSKVGSINGKPSLSNHLPAASSSLAAPGRSKASPSAIPSLKTKVGSLLPSIRKSSQSPSCESSHNLSSSRSDPNPDASTESVTRSVVQEVPTQRLRIASFKRNGSGPSKATEIVSPEVIPANPITMNTKKRCGWITSQSDEVHIAYHDNEWGIPIYDDKLLFELIVLQGAQAELSWPTILARRNNFRAAFANFDPAIVAKFDEKKKLSLIADSSICFPEAKVRGAVDNASHVLKIIEDYGSLSKFLWSYVNHKPISSQYKLAKQVPVKTPKSEALSKELLRRGFRFVGPTTMYSVMQAAGLVCDHIVTCYKYQETSAENSPVTDLVMEGEKATDPWQRISLPADVYSLEFRRASANASDPVWAELPIIEEAKEEELEKNSEDEELNDDISSSSKSGIPVC</sequence>
<gene>
    <name evidence="4" type="ORF">PHYPA_015828</name>
</gene>
<feature type="compositionally biased region" description="Polar residues" evidence="2">
    <location>
        <begin position="415"/>
        <end position="429"/>
    </location>
</feature>
<dbReference type="PANTHER" id="PTHR31116">
    <property type="entry name" value="OS04G0501200 PROTEIN"/>
    <property type="match status" value="1"/>
</dbReference>
<dbReference type="SUPFAM" id="SSF48371">
    <property type="entry name" value="ARM repeat"/>
    <property type="match status" value="1"/>
</dbReference>
<feature type="compositionally biased region" description="Low complexity" evidence="2">
    <location>
        <begin position="746"/>
        <end position="762"/>
    </location>
</feature>
<dbReference type="GO" id="GO:0046872">
    <property type="term" value="F:metal ion binding"/>
    <property type="evidence" value="ECO:0007669"/>
    <property type="project" value="UniProtKB-KW"/>
</dbReference>
<feature type="binding site" evidence="1">
    <location>
        <position position="867"/>
    </location>
    <ligand>
        <name>Zn(2+)</name>
        <dbReference type="ChEBI" id="CHEBI:29105"/>
    </ligand>
</feature>
<feature type="compositionally biased region" description="Low complexity" evidence="2">
    <location>
        <begin position="370"/>
        <end position="387"/>
    </location>
</feature>
<reference evidence="4 6" key="2">
    <citation type="journal article" date="2018" name="Plant J.">
        <title>The Physcomitrella patens chromosome-scale assembly reveals moss genome structure and evolution.</title>
        <authorList>
            <person name="Lang D."/>
            <person name="Ullrich K.K."/>
            <person name="Murat F."/>
            <person name="Fuchs J."/>
            <person name="Jenkins J."/>
            <person name="Haas F.B."/>
            <person name="Piednoel M."/>
            <person name="Gundlach H."/>
            <person name="Van Bel M."/>
            <person name="Meyberg R."/>
            <person name="Vives C."/>
            <person name="Morata J."/>
            <person name="Symeonidi A."/>
            <person name="Hiss M."/>
            <person name="Muchero W."/>
            <person name="Kamisugi Y."/>
            <person name="Saleh O."/>
            <person name="Blanc G."/>
            <person name="Decker E.L."/>
            <person name="van Gessel N."/>
            <person name="Grimwood J."/>
            <person name="Hayes R.D."/>
            <person name="Graham S.W."/>
            <person name="Gunter L.E."/>
            <person name="McDaniel S.F."/>
            <person name="Hoernstein S.N.W."/>
            <person name="Larsson A."/>
            <person name="Li F.W."/>
            <person name="Perroud P.F."/>
            <person name="Phillips J."/>
            <person name="Ranjan P."/>
            <person name="Rokshar D.S."/>
            <person name="Rothfels C.J."/>
            <person name="Schneider L."/>
            <person name="Shu S."/>
            <person name="Stevenson D.W."/>
            <person name="Thummler F."/>
            <person name="Tillich M."/>
            <person name="Villarreal Aguilar J.C."/>
            <person name="Widiez T."/>
            <person name="Wong G.K."/>
            <person name="Wymore A."/>
            <person name="Zhang Y."/>
            <person name="Zimmer A.D."/>
            <person name="Quatrano R.S."/>
            <person name="Mayer K.F.X."/>
            <person name="Goodstein D."/>
            <person name="Casacuberta J.M."/>
            <person name="Vandepoele K."/>
            <person name="Reski R."/>
            <person name="Cuming A.C."/>
            <person name="Tuskan G.A."/>
            <person name="Maumus F."/>
            <person name="Salse J."/>
            <person name="Schmutz J."/>
            <person name="Rensing S.A."/>
        </authorList>
    </citation>
    <scope>NUCLEOTIDE SEQUENCE [LARGE SCALE GENOMIC DNA]</scope>
    <source>
        <strain evidence="5 6">cv. Gransden 2004</strain>
    </source>
</reference>
<feature type="region of interest" description="Disordered" evidence="2">
    <location>
        <begin position="1108"/>
        <end position="1135"/>
    </location>
</feature>
<dbReference type="Pfam" id="PF11935">
    <property type="entry name" value="SYMPK_PTA1_N"/>
    <property type="match status" value="1"/>
</dbReference>
<feature type="compositionally biased region" description="Polar residues" evidence="2">
    <location>
        <begin position="704"/>
        <end position="740"/>
    </location>
</feature>
<keyword evidence="1" id="KW-0862">Zinc</keyword>
<feature type="compositionally biased region" description="Polar residues" evidence="2">
    <location>
        <begin position="504"/>
        <end position="521"/>
    </location>
</feature>
<dbReference type="GO" id="GO:0006284">
    <property type="term" value="P:base-excision repair"/>
    <property type="evidence" value="ECO:0007669"/>
    <property type="project" value="InterPro"/>
</dbReference>
<feature type="compositionally biased region" description="Low complexity" evidence="2">
    <location>
        <begin position="456"/>
        <end position="498"/>
    </location>
</feature>
<dbReference type="InterPro" id="IPR016024">
    <property type="entry name" value="ARM-type_fold"/>
</dbReference>
<dbReference type="GO" id="GO:0008725">
    <property type="term" value="F:DNA-3-methyladenine glycosylase activity"/>
    <property type="evidence" value="ECO:0007669"/>
    <property type="project" value="InterPro"/>
</dbReference>
<dbReference type="SUPFAM" id="SSF48150">
    <property type="entry name" value="DNA-glycosylase"/>
    <property type="match status" value="1"/>
</dbReference>
<dbReference type="EMBL" id="ABEU02000012">
    <property type="protein sequence ID" value="PNR43447.1"/>
    <property type="molecule type" value="Genomic_DNA"/>
</dbReference>